<dbReference type="InterPro" id="IPR000847">
    <property type="entry name" value="LysR_HTH_N"/>
</dbReference>
<organism evidence="6 7">
    <name type="scientific">Paenibacillus elgii</name>
    <dbReference type="NCBI Taxonomy" id="189691"/>
    <lineage>
        <taxon>Bacteria</taxon>
        <taxon>Bacillati</taxon>
        <taxon>Bacillota</taxon>
        <taxon>Bacilli</taxon>
        <taxon>Bacillales</taxon>
        <taxon>Paenibacillaceae</taxon>
        <taxon>Paenibacillus</taxon>
    </lineage>
</organism>
<dbReference type="InterPro" id="IPR036388">
    <property type="entry name" value="WH-like_DNA-bd_sf"/>
</dbReference>
<evidence type="ECO:0000256" key="3">
    <source>
        <dbReference type="ARBA" id="ARBA00023125"/>
    </source>
</evidence>
<dbReference type="OrthoDB" id="8479357at2"/>
<dbReference type="Pfam" id="PF00126">
    <property type="entry name" value="HTH_1"/>
    <property type="match status" value="1"/>
</dbReference>
<dbReference type="FunFam" id="1.10.10.10:FF:000001">
    <property type="entry name" value="LysR family transcriptional regulator"/>
    <property type="match status" value="1"/>
</dbReference>
<dbReference type="Proteomes" id="UP000076563">
    <property type="component" value="Unassembled WGS sequence"/>
</dbReference>
<keyword evidence="3" id="KW-0238">DNA-binding</keyword>
<dbReference type="InterPro" id="IPR036390">
    <property type="entry name" value="WH_DNA-bd_sf"/>
</dbReference>
<dbReference type="SUPFAM" id="SSF46785">
    <property type="entry name" value="Winged helix' DNA-binding domain"/>
    <property type="match status" value="1"/>
</dbReference>
<comment type="similarity">
    <text evidence="1">Belongs to the LysR transcriptional regulatory family.</text>
</comment>
<dbReference type="EMBL" id="LQRA01000109">
    <property type="protein sequence ID" value="KZE71881.1"/>
    <property type="molecule type" value="Genomic_DNA"/>
</dbReference>
<evidence type="ECO:0000259" key="5">
    <source>
        <dbReference type="PROSITE" id="PS50931"/>
    </source>
</evidence>
<feature type="domain" description="HTH lysR-type" evidence="5">
    <location>
        <begin position="1"/>
        <end position="57"/>
    </location>
</feature>
<dbReference type="GO" id="GO:0000976">
    <property type="term" value="F:transcription cis-regulatory region binding"/>
    <property type="evidence" value="ECO:0007669"/>
    <property type="project" value="TreeGrafter"/>
</dbReference>
<evidence type="ECO:0000256" key="4">
    <source>
        <dbReference type="ARBA" id="ARBA00023163"/>
    </source>
</evidence>
<keyword evidence="7" id="KW-1185">Reference proteome</keyword>
<accession>A0A165PN69</accession>
<evidence type="ECO:0000256" key="1">
    <source>
        <dbReference type="ARBA" id="ARBA00009437"/>
    </source>
</evidence>
<name>A0A165PN69_9BACL</name>
<sequence>MDINELRIFRAVAQEGNITKAAKTLGYVQSNVTARIQQLEEEQDTKLFYRQRKMILTPSGEKLLSYAEKILHLVDEAQKALQNTSEPKGILRLGANHTTSALHLPLVLAQYHKAYPKVELSLATEFSGELIDKIKHFQLDAAFVKAPANDPDIVKELLYEEELVLISNSDYDDIEKVLAKPFLMNTKGCFQRELLESWLKSIGIHSVRYMEFNHLDAIVQGVISGLGASLVPYSVIQRYMGENKLRYFSLPAEYKTIQISLIRKKDSLMTSAFEKFVQVFKTYSPKIGVSGPIS</sequence>
<dbReference type="Gene3D" id="1.10.10.10">
    <property type="entry name" value="Winged helix-like DNA-binding domain superfamily/Winged helix DNA-binding domain"/>
    <property type="match status" value="1"/>
</dbReference>
<dbReference type="RefSeq" id="WP_063187861.1">
    <property type="nucleotide sequence ID" value="NZ_LQRA01000109.1"/>
</dbReference>
<dbReference type="PROSITE" id="PS50931">
    <property type="entry name" value="HTH_LYSR"/>
    <property type="match status" value="1"/>
</dbReference>
<evidence type="ECO:0000313" key="6">
    <source>
        <dbReference type="EMBL" id="KZE71881.1"/>
    </source>
</evidence>
<reference evidence="7" key="1">
    <citation type="submission" date="2016-01" db="EMBL/GenBank/DDBJ databases">
        <title>Draft genome of Chromobacterium sp. F49.</title>
        <authorList>
            <person name="Hong K.W."/>
        </authorList>
    </citation>
    <scope>NUCLEOTIDE SEQUENCE [LARGE SCALE GENOMIC DNA]</scope>
    <source>
        <strain evidence="7">M63</strain>
    </source>
</reference>
<dbReference type="Gene3D" id="3.40.190.290">
    <property type="match status" value="1"/>
</dbReference>
<dbReference type="PANTHER" id="PTHR30126:SF40">
    <property type="entry name" value="HTH-TYPE TRANSCRIPTIONAL REGULATOR GLTR"/>
    <property type="match status" value="1"/>
</dbReference>
<dbReference type="STRING" id="1007103.GCA_000213315_03960"/>
<protein>
    <submittedName>
        <fullName evidence="6">LysR family transcriptional regulator</fullName>
    </submittedName>
</protein>
<gene>
    <name evidence="6" type="ORF">AV654_34610</name>
</gene>
<dbReference type="AlphaFoldDB" id="A0A165PN69"/>
<evidence type="ECO:0000256" key="2">
    <source>
        <dbReference type="ARBA" id="ARBA00023015"/>
    </source>
</evidence>
<evidence type="ECO:0000313" key="7">
    <source>
        <dbReference type="Proteomes" id="UP000076563"/>
    </source>
</evidence>
<dbReference type="SUPFAM" id="SSF53850">
    <property type="entry name" value="Periplasmic binding protein-like II"/>
    <property type="match status" value="1"/>
</dbReference>
<comment type="caution">
    <text evidence="6">The sequence shown here is derived from an EMBL/GenBank/DDBJ whole genome shotgun (WGS) entry which is preliminary data.</text>
</comment>
<keyword evidence="2" id="KW-0805">Transcription regulation</keyword>
<dbReference type="PANTHER" id="PTHR30126">
    <property type="entry name" value="HTH-TYPE TRANSCRIPTIONAL REGULATOR"/>
    <property type="match status" value="1"/>
</dbReference>
<proteinExistence type="inferred from homology"/>
<dbReference type="GO" id="GO:0003700">
    <property type="term" value="F:DNA-binding transcription factor activity"/>
    <property type="evidence" value="ECO:0007669"/>
    <property type="project" value="InterPro"/>
</dbReference>
<dbReference type="Pfam" id="PF03466">
    <property type="entry name" value="LysR_substrate"/>
    <property type="match status" value="1"/>
</dbReference>
<keyword evidence="4" id="KW-0804">Transcription</keyword>
<dbReference type="InterPro" id="IPR005119">
    <property type="entry name" value="LysR_subst-bd"/>
</dbReference>